<proteinExistence type="predicted"/>
<keyword evidence="1" id="KW-1133">Transmembrane helix</keyword>
<organism evidence="2">
    <name type="scientific">bioreactor metagenome</name>
    <dbReference type="NCBI Taxonomy" id="1076179"/>
    <lineage>
        <taxon>unclassified sequences</taxon>
        <taxon>metagenomes</taxon>
        <taxon>ecological metagenomes</taxon>
    </lineage>
</organism>
<reference evidence="2" key="1">
    <citation type="submission" date="2019-08" db="EMBL/GenBank/DDBJ databases">
        <authorList>
            <person name="Kucharzyk K."/>
            <person name="Murdoch R.W."/>
            <person name="Higgins S."/>
            <person name="Loffler F."/>
        </authorList>
    </citation>
    <scope>NUCLEOTIDE SEQUENCE</scope>
</reference>
<gene>
    <name evidence="2" type="ORF">SDC9_124519</name>
</gene>
<protein>
    <submittedName>
        <fullName evidence="2">Uncharacterized protein</fullName>
    </submittedName>
</protein>
<keyword evidence="1" id="KW-0812">Transmembrane</keyword>
<evidence type="ECO:0000313" key="2">
    <source>
        <dbReference type="EMBL" id="MPM77513.1"/>
    </source>
</evidence>
<accession>A0A645CKQ5</accession>
<dbReference type="AlphaFoldDB" id="A0A645CKQ5"/>
<evidence type="ECO:0000256" key="1">
    <source>
        <dbReference type="SAM" id="Phobius"/>
    </source>
</evidence>
<keyword evidence="1" id="KW-0472">Membrane</keyword>
<dbReference type="EMBL" id="VSSQ01027992">
    <property type="protein sequence ID" value="MPM77513.1"/>
    <property type="molecule type" value="Genomic_DNA"/>
</dbReference>
<comment type="caution">
    <text evidence="2">The sequence shown here is derived from an EMBL/GenBank/DDBJ whole genome shotgun (WGS) entry which is preliminary data.</text>
</comment>
<name>A0A645CKQ5_9ZZZZ</name>
<feature type="transmembrane region" description="Helical" evidence="1">
    <location>
        <begin position="20"/>
        <end position="41"/>
    </location>
</feature>
<sequence length="102" mass="11047">MVRHGVRPANRAKIDSIEGLQLLMPVIGHHFAVMGVVFAAGPFHLLKAERQPPTLGGCLQNMNALRQDFFTNAISGDSGDTPGFLHSSSHLCAIKIDFLLIL</sequence>